<organism evidence="1 2">
    <name type="scientific">Gryllotalpicola koreensis</name>
    <dbReference type="NCBI Taxonomy" id="993086"/>
    <lineage>
        <taxon>Bacteria</taxon>
        <taxon>Bacillati</taxon>
        <taxon>Actinomycetota</taxon>
        <taxon>Actinomycetes</taxon>
        <taxon>Micrococcales</taxon>
        <taxon>Microbacteriaceae</taxon>
        <taxon>Gryllotalpicola</taxon>
    </lineage>
</organism>
<keyword evidence="2" id="KW-1185">Reference proteome</keyword>
<dbReference type="EMBL" id="BAABBW010000003">
    <property type="protein sequence ID" value="GAA4175015.1"/>
    <property type="molecule type" value="Genomic_DNA"/>
</dbReference>
<accession>A0ABP8A0P9</accession>
<protein>
    <submittedName>
        <fullName evidence="1">Uncharacterized protein</fullName>
    </submittedName>
</protein>
<comment type="caution">
    <text evidence="1">The sequence shown here is derived from an EMBL/GenBank/DDBJ whole genome shotgun (WGS) entry which is preliminary data.</text>
</comment>
<reference evidence="2" key="1">
    <citation type="journal article" date="2019" name="Int. J. Syst. Evol. Microbiol.">
        <title>The Global Catalogue of Microorganisms (GCM) 10K type strain sequencing project: providing services to taxonomists for standard genome sequencing and annotation.</title>
        <authorList>
            <consortium name="The Broad Institute Genomics Platform"/>
            <consortium name="The Broad Institute Genome Sequencing Center for Infectious Disease"/>
            <person name="Wu L."/>
            <person name="Ma J."/>
        </authorList>
    </citation>
    <scope>NUCLEOTIDE SEQUENCE [LARGE SCALE GENOMIC DNA]</scope>
    <source>
        <strain evidence="2">JCM 17591</strain>
    </source>
</reference>
<dbReference type="RefSeq" id="WP_344753884.1">
    <property type="nucleotide sequence ID" value="NZ_BAABBW010000003.1"/>
</dbReference>
<sequence>MSENTRRQLRALDAPSRPMRTVADELNALRDEIHRLRFVTTVLSEAVAFFAGVSPEPPRLMEFLRIQVREGRDLEFVCDVLRTGGIEAEPAAYRDWDGFSRAHELIASPPPPPLVQRSRHPRPFS</sequence>
<name>A0ABP8A0P9_9MICO</name>
<gene>
    <name evidence="1" type="ORF">GCM10022287_19750</name>
</gene>
<dbReference type="Proteomes" id="UP001501079">
    <property type="component" value="Unassembled WGS sequence"/>
</dbReference>
<evidence type="ECO:0000313" key="1">
    <source>
        <dbReference type="EMBL" id="GAA4175015.1"/>
    </source>
</evidence>
<evidence type="ECO:0000313" key="2">
    <source>
        <dbReference type="Proteomes" id="UP001501079"/>
    </source>
</evidence>
<proteinExistence type="predicted"/>